<dbReference type="PROSITE" id="PS50075">
    <property type="entry name" value="CARRIER"/>
    <property type="match status" value="1"/>
</dbReference>
<feature type="domain" description="Carrier" evidence="1">
    <location>
        <begin position="4"/>
        <end position="79"/>
    </location>
</feature>
<evidence type="ECO:0000259" key="1">
    <source>
        <dbReference type="PROSITE" id="PS50075"/>
    </source>
</evidence>
<reference evidence="2 3" key="1">
    <citation type="journal article" date="2016" name="Nat. Commun.">
        <title>Thousands of microbial genomes shed light on interconnected biogeochemical processes in an aquifer system.</title>
        <authorList>
            <person name="Anantharaman K."/>
            <person name="Brown C.T."/>
            <person name="Hug L.A."/>
            <person name="Sharon I."/>
            <person name="Castelle C.J."/>
            <person name="Probst A.J."/>
            <person name="Thomas B.C."/>
            <person name="Singh A."/>
            <person name="Wilkins M.J."/>
            <person name="Karaoz U."/>
            <person name="Brodie E.L."/>
            <person name="Williams K.H."/>
            <person name="Hubbard S.S."/>
            <person name="Banfield J.F."/>
        </authorList>
    </citation>
    <scope>NUCLEOTIDE SEQUENCE [LARGE SCALE GENOMIC DNA]</scope>
</reference>
<name>A0A1F5E7K3_9BACT</name>
<dbReference type="InterPro" id="IPR036736">
    <property type="entry name" value="ACP-like_sf"/>
</dbReference>
<dbReference type="AlphaFoldDB" id="A0A1F5E7K3"/>
<dbReference type="SUPFAM" id="SSF47336">
    <property type="entry name" value="ACP-like"/>
    <property type="match status" value="1"/>
</dbReference>
<dbReference type="Pfam" id="PF00550">
    <property type="entry name" value="PP-binding"/>
    <property type="match status" value="1"/>
</dbReference>
<dbReference type="Gene3D" id="1.10.1200.10">
    <property type="entry name" value="ACP-like"/>
    <property type="match status" value="1"/>
</dbReference>
<proteinExistence type="predicted"/>
<evidence type="ECO:0000313" key="3">
    <source>
        <dbReference type="Proteomes" id="UP000177006"/>
    </source>
</evidence>
<comment type="caution">
    <text evidence="2">The sequence shown here is derived from an EMBL/GenBank/DDBJ whole genome shotgun (WGS) entry which is preliminary data.</text>
</comment>
<protein>
    <recommendedName>
        <fullName evidence="1">Carrier domain-containing protein</fullName>
    </recommendedName>
</protein>
<evidence type="ECO:0000313" key="2">
    <source>
        <dbReference type="EMBL" id="OGD63345.1"/>
    </source>
</evidence>
<dbReference type="EMBL" id="MEZK01000010">
    <property type="protein sequence ID" value="OGD63345.1"/>
    <property type="molecule type" value="Genomic_DNA"/>
</dbReference>
<dbReference type="Proteomes" id="UP000177006">
    <property type="component" value="Unassembled WGS sequence"/>
</dbReference>
<sequence>MNDENKTKLIKIFIKILKGVDKNTFDFSKDRTDFEDWDSLAHMQLVSEVESAFGITFEMDEVIEISKPEDFLLLIRKRQNG</sequence>
<gene>
    <name evidence="2" type="ORF">A2160_02570</name>
</gene>
<dbReference type="STRING" id="1797457.A2160_02570"/>
<dbReference type="InterPro" id="IPR009081">
    <property type="entry name" value="PP-bd_ACP"/>
</dbReference>
<organism evidence="2 3">
    <name type="scientific">Candidatus Beckwithbacteria bacterium RBG_13_42_9</name>
    <dbReference type="NCBI Taxonomy" id="1797457"/>
    <lineage>
        <taxon>Bacteria</taxon>
        <taxon>Candidatus Beckwithiibacteriota</taxon>
    </lineage>
</organism>
<accession>A0A1F5E7K3</accession>